<evidence type="ECO:0000256" key="1">
    <source>
        <dbReference type="ARBA" id="ARBA00022679"/>
    </source>
</evidence>
<organism evidence="4 5">
    <name type="scientific">Paenibacillus gallinarum</name>
    <dbReference type="NCBI Taxonomy" id="2762232"/>
    <lineage>
        <taxon>Bacteria</taxon>
        <taxon>Bacillati</taxon>
        <taxon>Bacillota</taxon>
        <taxon>Bacilli</taxon>
        <taxon>Bacillales</taxon>
        <taxon>Paenibacillaceae</taxon>
        <taxon>Paenibacillus</taxon>
    </lineage>
</organism>
<dbReference type="RefSeq" id="WP_191800593.1">
    <property type="nucleotide sequence ID" value="NZ_JACSQL010000005.1"/>
</dbReference>
<dbReference type="SMART" id="SM00563">
    <property type="entry name" value="PlsC"/>
    <property type="match status" value="1"/>
</dbReference>
<evidence type="ECO:0000313" key="5">
    <source>
        <dbReference type="Proteomes" id="UP000608071"/>
    </source>
</evidence>
<dbReference type="EMBL" id="JACSQL010000005">
    <property type="protein sequence ID" value="MBD7969005.1"/>
    <property type="molecule type" value="Genomic_DNA"/>
</dbReference>
<gene>
    <name evidence="4" type="ORF">H9647_13090</name>
</gene>
<evidence type="ECO:0000313" key="4">
    <source>
        <dbReference type="EMBL" id="MBD7969005.1"/>
    </source>
</evidence>
<evidence type="ECO:0000256" key="2">
    <source>
        <dbReference type="ARBA" id="ARBA00023315"/>
    </source>
</evidence>
<dbReference type="PANTHER" id="PTHR10434:SF11">
    <property type="entry name" value="1-ACYL-SN-GLYCEROL-3-PHOSPHATE ACYLTRANSFERASE"/>
    <property type="match status" value="1"/>
</dbReference>
<sequence>MLSANKSRLFDQMFFHYHQKYLLERRFRYVGFTGDLDPSLVEGRPVLYIMNHSSWWDGLLAYQAFRKLTSHDHYVMMEEKQLNKFTFFRKLGAFSINKESASDVRASFEYTTQLLRAGKRVWMYPQGRIMHQDLRPLSFQRGIGVLLRRLPDVAVIPVTLVHGMYGQDKPEALLMAGPPLLDHWGMMDSRMITNRLETVMEEQLDSQKLEVMKAVNNRPERYQPLTKSGRSTSERFDDVFVRKRG</sequence>
<proteinExistence type="predicted"/>
<dbReference type="Pfam" id="PF01553">
    <property type="entry name" value="Acyltransferase"/>
    <property type="match status" value="1"/>
</dbReference>
<protein>
    <submittedName>
        <fullName evidence="4">Lysophospholipid acyltransferase family protein</fullName>
    </submittedName>
</protein>
<comment type="caution">
    <text evidence="4">The sequence shown here is derived from an EMBL/GenBank/DDBJ whole genome shotgun (WGS) entry which is preliminary data.</text>
</comment>
<name>A0ABR8SZR3_9BACL</name>
<reference evidence="4 5" key="1">
    <citation type="submission" date="2020-08" db="EMBL/GenBank/DDBJ databases">
        <title>A Genomic Blueprint of the Chicken Gut Microbiome.</title>
        <authorList>
            <person name="Gilroy R."/>
            <person name="Ravi A."/>
            <person name="Getino M."/>
            <person name="Pursley I."/>
            <person name="Horton D.L."/>
            <person name="Alikhan N.-F."/>
            <person name="Baker D."/>
            <person name="Gharbi K."/>
            <person name="Hall N."/>
            <person name="Watson M."/>
            <person name="Adriaenssens E.M."/>
            <person name="Foster-Nyarko E."/>
            <person name="Jarju S."/>
            <person name="Secka A."/>
            <person name="Antonio M."/>
            <person name="Oren A."/>
            <person name="Chaudhuri R."/>
            <person name="La Ragione R.M."/>
            <person name="Hildebrand F."/>
            <person name="Pallen M.J."/>
        </authorList>
    </citation>
    <scope>NUCLEOTIDE SEQUENCE [LARGE SCALE GENOMIC DNA]</scope>
    <source>
        <strain evidence="4 5">Sa2BVA9</strain>
    </source>
</reference>
<keyword evidence="5" id="KW-1185">Reference proteome</keyword>
<dbReference type="Proteomes" id="UP000608071">
    <property type="component" value="Unassembled WGS sequence"/>
</dbReference>
<dbReference type="GO" id="GO:0016746">
    <property type="term" value="F:acyltransferase activity"/>
    <property type="evidence" value="ECO:0007669"/>
    <property type="project" value="UniProtKB-KW"/>
</dbReference>
<feature type="domain" description="Phospholipid/glycerol acyltransferase" evidence="3">
    <location>
        <begin position="46"/>
        <end position="163"/>
    </location>
</feature>
<dbReference type="CDD" id="cd06551">
    <property type="entry name" value="LPLAT"/>
    <property type="match status" value="1"/>
</dbReference>
<dbReference type="SUPFAM" id="SSF69593">
    <property type="entry name" value="Glycerol-3-phosphate (1)-acyltransferase"/>
    <property type="match status" value="1"/>
</dbReference>
<dbReference type="PANTHER" id="PTHR10434">
    <property type="entry name" value="1-ACYL-SN-GLYCEROL-3-PHOSPHATE ACYLTRANSFERASE"/>
    <property type="match status" value="1"/>
</dbReference>
<keyword evidence="1" id="KW-0808">Transferase</keyword>
<accession>A0ABR8SZR3</accession>
<keyword evidence="2 4" id="KW-0012">Acyltransferase</keyword>
<dbReference type="InterPro" id="IPR002123">
    <property type="entry name" value="Plipid/glycerol_acylTrfase"/>
</dbReference>
<evidence type="ECO:0000259" key="3">
    <source>
        <dbReference type="SMART" id="SM00563"/>
    </source>
</evidence>